<dbReference type="AlphaFoldDB" id="A0A8R1EQE2"/>
<feature type="domain" description="Peptidase M13 C-terminal" evidence="1">
    <location>
        <begin position="22"/>
        <end position="152"/>
    </location>
</feature>
<dbReference type="PROSITE" id="PS51885">
    <property type="entry name" value="NEPRILYSIN"/>
    <property type="match status" value="1"/>
</dbReference>
<protein>
    <submittedName>
        <fullName evidence="2">Peptidase_M13 domain-containing protein</fullName>
    </submittedName>
</protein>
<organism evidence="2 3">
    <name type="scientific">Caenorhabditis japonica</name>
    <dbReference type="NCBI Taxonomy" id="281687"/>
    <lineage>
        <taxon>Eukaryota</taxon>
        <taxon>Metazoa</taxon>
        <taxon>Ecdysozoa</taxon>
        <taxon>Nematoda</taxon>
        <taxon>Chromadorea</taxon>
        <taxon>Rhabditida</taxon>
        <taxon>Rhabditina</taxon>
        <taxon>Rhabditomorpha</taxon>
        <taxon>Rhabditoidea</taxon>
        <taxon>Rhabditidae</taxon>
        <taxon>Peloderinae</taxon>
        <taxon>Caenorhabditis</taxon>
    </lineage>
</organism>
<evidence type="ECO:0000313" key="2">
    <source>
        <dbReference type="EnsemblMetazoa" id="CJA41340.1"/>
    </source>
</evidence>
<dbReference type="GO" id="GO:0004222">
    <property type="term" value="F:metalloendopeptidase activity"/>
    <property type="evidence" value="ECO:0007669"/>
    <property type="project" value="InterPro"/>
</dbReference>
<dbReference type="GO" id="GO:0005886">
    <property type="term" value="C:plasma membrane"/>
    <property type="evidence" value="ECO:0007669"/>
    <property type="project" value="TreeGrafter"/>
</dbReference>
<dbReference type="PANTHER" id="PTHR11733">
    <property type="entry name" value="ZINC METALLOPROTEASE FAMILY M13 NEPRILYSIN-RELATED"/>
    <property type="match status" value="1"/>
</dbReference>
<dbReference type="Proteomes" id="UP000005237">
    <property type="component" value="Unassembled WGS sequence"/>
</dbReference>
<reference evidence="2" key="2">
    <citation type="submission" date="2022-06" db="UniProtKB">
        <authorList>
            <consortium name="EnsemblMetazoa"/>
        </authorList>
    </citation>
    <scope>IDENTIFICATION</scope>
    <source>
        <strain evidence="2">DF5081</strain>
    </source>
</reference>
<accession>A0A8R1EQE2</accession>
<name>A0A8R1EQE2_CAEJA</name>
<keyword evidence="3" id="KW-1185">Reference proteome</keyword>
<evidence type="ECO:0000259" key="1">
    <source>
        <dbReference type="Pfam" id="PF01431"/>
    </source>
</evidence>
<reference evidence="3" key="1">
    <citation type="submission" date="2010-08" db="EMBL/GenBank/DDBJ databases">
        <authorList>
            <consortium name="Caenorhabditis japonica Sequencing Consortium"/>
            <person name="Wilson R.K."/>
        </authorList>
    </citation>
    <scope>NUCLEOTIDE SEQUENCE [LARGE SCALE GENOMIC DNA]</scope>
    <source>
        <strain evidence="3">DF5081</strain>
    </source>
</reference>
<proteinExistence type="predicted"/>
<evidence type="ECO:0000313" key="3">
    <source>
        <dbReference type="Proteomes" id="UP000005237"/>
    </source>
</evidence>
<dbReference type="Gene3D" id="3.40.390.10">
    <property type="entry name" value="Collagenase (Catalytic Domain)"/>
    <property type="match status" value="1"/>
</dbReference>
<dbReference type="PANTHER" id="PTHR11733:SF7">
    <property type="entry name" value="NEPRILYSIN METALLOPEPTIDASE FAMILY-RELATED"/>
    <property type="match status" value="1"/>
</dbReference>
<dbReference type="InterPro" id="IPR024079">
    <property type="entry name" value="MetalloPept_cat_dom_sf"/>
</dbReference>
<dbReference type="GO" id="GO:0016485">
    <property type="term" value="P:protein processing"/>
    <property type="evidence" value="ECO:0007669"/>
    <property type="project" value="TreeGrafter"/>
</dbReference>
<dbReference type="Pfam" id="PF01431">
    <property type="entry name" value="Peptidase_M13"/>
    <property type="match status" value="1"/>
</dbReference>
<dbReference type="SUPFAM" id="SSF55486">
    <property type="entry name" value="Metalloproteases ('zincins'), catalytic domain"/>
    <property type="match status" value="1"/>
</dbReference>
<dbReference type="InterPro" id="IPR018497">
    <property type="entry name" value="Peptidase_M13_C"/>
</dbReference>
<dbReference type="EnsemblMetazoa" id="CJA41340.1">
    <property type="protein sequence ID" value="CJA41340.1"/>
    <property type="gene ID" value="WBGene00217188"/>
</dbReference>
<sequence>MDHFRPDQAFSEISEKSEFRRNSDKKCVIDQYENYDDPSFGKNLNGTTTAAENVADLLGTTAIWNAYNDLNAEEKEIYIVGLEDYSSDKLFFHIRAAQMCSVFDTRSLESRLKLNHGVTSFRVNGVYANMESFAKTFQCPTGSPMNPVQKCKMF</sequence>
<dbReference type="InterPro" id="IPR000718">
    <property type="entry name" value="Peptidase_M13"/>
</dbReference>